<accession>A0ABQ5BPY4</accession>
<sequence>MLTMAKNVIAAGADNHPPMLDKSQYSSWRSRMLLYIKGKEHGKKLYDSVINGPFKYGTLAVLKTPTTPATIKDRTYDELTDTEKIREACDIKAINIVLQGLPQDIYNMVNHHTDDKKI</sequence>
<evidence type="ECO:0000313" key="2">
    <source>
        <dbReference type="Proteomes" id="UP001151760"/>
    </source>
</evidence>
<gene>
    <name evidence="1" type="ORF">Tco_0874517</name>
</gene>
<comment type="caution">
    <text evidence="1">The sequence shown here is derived from an EMBL/GenBank/DDBJ whole genome shotgun (WGS) entry which is preliminary data.</text>
</comment>
<dbReference type="EMBL" id="BQNB010013425">
    <property type="protein sequence ID" value="GJT15811.1"/>
    <property type="molecule type" value="Genomic_DNA"/>
</dbReference>
<reference evidence="1" key="2">
    <citation type="submission" date="2022-01" db="EMBL/GenBank/DDBJ databases">
        <authorList>
            <person name="Yamashiro T."/>
            <person name="Shiraishi A."/>
            <person name="Satake H."/>
            <person name="Nakayama K."/>
        </authorList>
    </citation>
    <scope>NUCLEOTIDE SEQUENCE</scope>
</reference>
<organism evidence="1 2">
    <name type="scientific">Tanacetum coccineum</name>
    <dbReference type="NCBI Taxonomy" id="301880"/>
    <lineage>
        <taxon>Eukaryota</taxon>
        <taxon>Viridiplantae</taxon>
        <taxon>Streptophyta</taxon>
        <taxon>Embryophyta</taxon>
        <taxon>Tracheophyta</taxon>
        <taxon>Spermatophyta</taxon>
        <taxon>Magnoliopsida</taxon>
        <taxon>eudicotyledons</taxon>
        <taxon>Gunneridae</taxon>
        <taxon>Pentapetalae</taxon>
        <taxon>asterids</taxon>
        <taxon>campanulids</taxon>
        <taxon>Asterales</taxon>
        <taxon>Asteraceae</taxon>
        <taxon>Asteroideae</taxon>
        <taxon>Anthemideae</taxon>
        <taxon>Anthemidinae</taxon>
        <taxon>Tanacetum</taxon>
    </lineage>
</organism>
<protein>
    <recommendedName>
        <fullName evidence="3">Integrase, catalytic region, zinc finger, CCHC-type, peptidase aspartic, catalytic</fullName>
    </recommendedName>
</protein>
<evidence type="ECO:0000313" key="1">
    <source>
        <dbReference type="EMBL" id="GJT15811.1"/>
    </source>
</evidence>
<reference evidence="1" key="1">
    <citation type="journal article" date="2022" name="Int. J. Mol. Sci.">
        <title>Draft Genome of Tanacetum Coccineum: Genomic Comparison of Closely Related Tanacetum-Family Plants.</title>
        <authorList>
            <person name="Yamashiro T."/>
            <person name="Shiraishi A."/>
            <person name="Nakayama K."/>
            <person name="Satake H."/>
        </authorList>
    </citation>
    <scope>NUCLEOTIDE SEQUENCE</scope>
</reference>
<keyword evidence="2" id="KW-1185">Reference proteome</keyword>
<dbReference type="Proteomes" id="UP001151760">
    <property type="component" value="Unassembled WGS sequence"/>
</dbReference>
<evidence type="ECO:0008006" key="3">
    <source>
        <dbReference type="Google" id="ProtNLM"/>
    </source>
</evidence>
<proteinExistence type="predicted"/>
<name>A0ABQ5BPY4_9ASTR</name>